<sequence length="63" mass="7279">MLKRVVRFLFGCKLPCGHGRKRFKLGTHTTCSICSRHYLAVRFVCKEPRRAGAMIFNDEVKHA</sequence>
<organism evidence="1">
    <name type="scientific">marine sediment metagenome</name>
    <dbReference type="NCBI Taxonomy" id="412755"/>
    <lineage>
        <taxon>unclassified sequences</taxon>
        <taxon>metagenomes</taxon>
        <taxon>ecological metagenomes</taxon>
    </lineage>
</organism>
<dbReference type="AlphaFoldDB" id="A0A0F9E1J5"/>
<accession>A0A0F9E1J5</accession>
<dbReference type="EMBL" id="LAZR01026715">
    <property type="protein sequence ID" value="KKL67883.1"/>
    <property type="molecule type" value="Genomic_DNA"/>
</dbReference>
<name>A0A0F9E1J5_9ZZZZ</name>
<protein>
    <submittedName>
        <fullName evidence="1">Uncharacterized protein</fullName>
    </submittedName>
</protein>
<evidence type="ECO:0000313" key="1">
    <source>
        <dbReference type="EMBL" id="KKL67883.1"/>
    </source>
</evidence>
<comment type="caution">
    <text evidence="1">The sequence shown here is derived from an EMBL/GenBank/DDBJ whole genome shotgun (WGS) entry which is preliminary data.</text>
</comment>
<gene>
    <name evidence="1" type="ORF">LCGC14_2130500</name>
</gene>
<reference evidence="1" key="1">
    <citation type="journal article" date="2015" name="Nature">
        <title>Complex archaea that bridge the gap between prokaryotes and eukaryotes.</title>
        <authorList>
            <person name="Spang A."/>
            <person name="Saw J.H."/>
            <person name="Jorgensen S.L."/>
            <person name="Zaremba-Niedzwiedzka K."/>
            <person name="Martijn J."/>
            <person name="Lind A.E."/>
            <person name="van Eijk R."/>
            <person name="Schleper C."/>
            <person name="Guy L."/>
            <person name="Ettema T.J."/>
        </authorList>
    </citation>
    <scope>NUCLEOTIDE SEQUENCE</scope>
</reference>
<proteinExistence type="predicted"/>